<dbReference type="InterPro" id="IPR036928">
    <property type="entry name" value="AS_sf"/>
</dbReference>
<keyword evidence="2" id="KW-0378">Hydrolase</keyword>
<evidence type="ECO:0000313" key="2">
    <source>
        <dbReference type="EMBL" id="KAA9005510.1"/>
    </source>
</evidence>
<dbReference type="EMBL" id="VYKK01000008">
    <property type="protein sequence ID" value="KAA9005510.1"/>
    <property type="molecule type" value="Genomic_DNA"/>
</dbReference>
<dbReference type="EC" id="3.5.1.4" evidence="2"/>
<evidence type="ECO:0000313" key="3">
    <source>
        <dbReference type="Proteomes" id="UP000367750"/>
    </source>
</evidence>
<proteinExistence type="predicted"/>
<dbReference type="PANTHER" id="PTHR46310:SF7">
    <property type="entry name" value="AMIDASE 1"/>
    <property type="match status" value="1"/>
</dbReference>
<reference evidence="2 3" key="1">
    <citation type="submission" date="2019-09" db="EMBL/GenBank/DDBJ databases">
        <title>Bacillus ochoae sp. nov., Paenibacillus whitsoniae sp. nov., Paenibacillus spiritus sp. nov. Isolated from the Mars Exploration Rover during spacecraft assembly.</title>
        <authorList>
            <person name="Seuylemezian A."/>
            <person name="Vaishampayan P."/>
        </authorList>
    </citation>
    <scope>NUCLEOTIDE SEQUENCE [LARGE SCALE GENOMIC DNA]</scope>
    <source>
        <strain evidence="2 3">MER_111</strain>
    </source>
</reference>
<keyword evidence="3" id="KW-1185">Reference proteome</keyword>
<dbReference type="RefSeq" id="WP_150457823.1">
    <property type="nucleotide sequence ID" value="NZ_VYKK01000008.1"/>
</dbReference>
<gene>
    <name evidence="2" type="ORF">F4V43_08560</name>
</gene>
<dbReference type="AlphaFoldDB" id="A0A5J5GC17"/>
<dbReference type="GO" id="GO:0004040">
    <property type="term" value="F:amidase activity"/>
    <property type="evidence" value="ECO:0007669"/>
    <property type="project" value="UniProtKB-EC"/>
</dbReference>
<dbReference type="Pfam" id="PF01425">
    <property type="entry name" value="Amidase"/>
    <property type="match status" value="1"/>
</dbReference>
<name>A0A5J5GC17_9BACL</name>
<accession>A0A5J5GC17</accession>
<protein>
    <submittedName>
        <fullName evidence="2">Amidase</fullName>
        <ecNumber evidence="2">3.5.1.4</ecNumber>
    </submittedName>
</protein>
<dbReference type="OrthoDB" id="9811471at2"/>
<feature type="domain" description="Amidase" evidence="1">
    <location>
        <begin position="22"/>
        <end position="175"/>
    </location>
</feature>
<sequence>MGLDNRYRAFMDPQLQVPPTGTGALDGLSFAVKDVFAVAGHSSSAGNPDWLRTHGPSLRHAAAVEKLLRHGAELRGAAHTDELMYSVGGENAHYGTPVNPNGPGRIPGGSSSGSAVAVASGAVDAALGTDTGGSIRVPAAYCGVFGFRPTHGAVEMDGVIPLAPSFDTVGWLARTPELLLRIGRTLLPEPAEAEGRTGAADPTFWPDRIILPAEAWALAEPSAAAALRLAAGRLMQTAGPAAVSGIRPAAEEIAVTTGGLAAWMEIFRELQGYEIWQTHGEWISAEQPVFGPDIAARFRWAASLPESGQAAARTARAAIAGHIRSLLGPSGCLALPTVPGPAPLLGGDAGQLERNRSGALSLCCIAGLTGLPQVTLPVEGPEGLPVGLSVIAGPGKDLDLLAWAVSLPALCPF</sequence>
<comment type="caution">
    <text evidence="2">The sequence shown here is derived from an EMBL/GenBank/DDBJ whole genome shotgun (WGS) entry which is preliminary data.</text>
</comment>
<dbReference type="Proteomes" id="UP000367750">
    <property type="component" value="Unassembled WGS sequence"/>
</dbReference>
<dbReference type="InterPro" id="IPR020556">
    <property type="entry name" value="Amidase_CS"/>
</dbReference>
<organism evidence="2 3">
    <name type="scientific">Paenibacillus spiritus</name>
    <dbReference type="NCBI Taxonomy" id="2496557"/>
    <lineage>
        <taxon>Bacteria</taxon>
        <taxon>Bacillati</taxon>
        <taxon>Bacillota</taxon>
        <taxon>Bacilli</taxon>
        <taxon>Bacillales</taxon>
        <taxon>Paenibacillaceae</taxon>
        <taxon>Paenibacillus</taxon>
    </lineage>
</organism>
<dbReference type="InterPro" id="IPR023631">
    <property type="entry name" value="Amidase_dom"/>
</dbReference>
<dbReference type="PANTHER" id="PTHR46310">
    <property type="entry name" value="AMIDASE 1"/>
    <property type="match status" value="1"/>
</dbReference>
<evidence type="ECO:0000259" key="1">
    <source>
        <dbReference type="Pfam" id="PF01425"/>
    </source>
</evidence>
<dbReference type="NCBIfam" id="NF006169">
    <property type="entry name" value="PRK08310.1"/>
    <property type="match status" value="1"/>
</dbReference>
<dbReference type="PROSITE" id="PS00571">
    <property type="entry name" value="AMIDASES"/>
    <property type="match status" value="1"/>
</dbReference>
<dbReference type="Gene3D" id="3.90.1300.10">
    <property type="entry name" value="Amidase signature (AS) domain"/>
    <property type="match status" value="1"/>
</dbReference>
<dbReference type="SUPFAM" id="SSF75304">
    <property type="entry name" value="Amidase signature (AS) enzymes"/>
    <property type="match status" value="1"/>
</dbReference>